<proteinExistence type="predicted"/>
<gene>
    <name evidence="1" type="ORF">SFMTTN_1254</name>
</gene>
<evidence type="ECO:0000313" key="2">
    <source>
        <dbReference type="Proteomes" id="UP000286806"/>
    </source>
</evidence>
<dbReference type="RefSeq" id="WP_124704261.1">
    <property type="nucleotide sequence ID" value="NZ_BGOW01000010.1"/>
</dbReference>
<dbReference type="OrthoDB" id="5783149at2"/>
<reference evidence="1 2" key="1">
    <citation type="journal article" date="2019" name="Front. Microbiol.">
        <title>Genomes of Neutrophilic Sulfur-Oxidizing Chemolithoautotrophs Representing 9 Proteobacterial Species From 8 Genera.</title>
        <authorList>
            <person name="Watanabe T."/>
            <person name="Kojima H."/>
            <person name="Umezawa K."/>
            <person name="Hori C."/>
            <person name="Takasuka T.E."/>
            <person name="Kato Y."/>
            <person name="Fukui M."/>
        </authorList>
    </citation>
    <scope>NUCLEOTIDE SEQUENCE [LARGE SCALE GENOMIC DNA]</scope>
    <source>
        <strain evidence="1 2">TTN</strain>
    </source>
</reference>
<accession>A0A401JCY6</accession>
<name>A0A401JCY6_9PROT</name>
<protein>
    <submittedName>
        <fullName evidence="1">Uncharacterized protein</fullName>
    </submittedName>
</protein>
<evidence type="ECO:0000313" key="1">
    <source>
        <dbReference type="EMBL" id="GBL45447.1"/>
    </source>
</evidence>
<organism evidence="1 2">
    <name type="scientific">Sulfuriferula multivorans</name>
    <dbReference type="NCBI Taxonomy" id="1559896"/>
    <lineage>
        <taxon>Bacteria</taxon>
        <taxon>Pseudomonadati</taxon>
        <taxon>Pseudomonadota</taxon>
        <taxon>Betaproteobacteria</taxon>
        <taxon>Nitrosomonadales</taxon>
        <taxon>Sulfuricellaceae</taxon>
        <taxon>Sulfuriferula</taxon>
    </lineage>
</organism>
<comment type="caution">
    <text evidence="1">The sequence shown here is derived from an EMBL/GenBank/DDBJ whole genome shotgun (WGS) entry which is preliminary data.</text>
</comment>
<dbReference type="EMBL" id="BGOW01000010">
    <property type="protein sequence ID" value="GBL45447.1"/>
    <property type="molecule type" value="Genomic_DNA"/>
</dbReference>
<keyword evidence="2" id="KW-1185">Reference proteome</keyword>
<dbReference type="Proteomes" id="UP000286806">
    <property type="component" value="Unassembled WGS sequence"/>
</dbReference>
<dbReference type="AlphaFoldDB" id="A0A401JCY6"/>
<sequence>MKDFIALLVEQSRLQSIAINPALDDALTHLDHALEGLCAAMQVEFHGPYVGVETPLAHQMVVRQHEWKIHQPAWSMKICVAAPEANCRAEWPIQGVSRLRKALVVKALPAFFAGFAEAIKQAGKQDTSAGLRVLELSRRFNS</sequence>